<evidence type="ECO:0000256" key="6">
    <source>
        <dbReference type="ARBA" id="ARBA00023180"/>
    </source>
</evidence>
<feature type="domain" description="Receptor ligand binding region" evidence="8">
    <location>
        <begin position="89"/>
        <end position="136"/>
    </location>
</feature>
<evidence type="ECO:0000256" key="4">
    <source>
        <dbReference type="ARBA" id="ARBA00023136"/>
    </source>
</evidence>
<keyword evidence="3" id="KW-1133">Transmembrane helix</keyword>
<feature type="region of interest" description="Disordered" evidence="7">
    <location>
        <begin position="1"/>
        <end position="32"/>
    </location>
</feature>
<proteinExistence type="predicted"/>
<dbReference type="Pfam" id="PF01094">
    <property type="entry name" value="ANF_receptor"/>
    <property type="match status" value="1"/>
</dbReference>
<keyword evidence="6" id="KW-0325">Glycoprotein</keyword>
<keyword evidence="2" id="KW-0812">Transmembrane</keyword>
<evidence type="ECO:0000313" key="9">
    <source>
        <dbReference type="EMBL" id="OQR70867.1"/>
    </source>
</evidence>
<keyword evidence="4" id="KW-0472">Membrane</keyword>
<dbReference type="InterPro" id="IPR050726">
    <property type="entry name" value="mGluR"/>
</dbReference>
<dbReference type="AlphaFoldDB" id="A0A1V9XBG5"/>
<reference evidence="9 10" key="1">
    <citation type="journal article" date="2017" name="Gigascience">
        <title>Draft genome of the honey bee ectoparasitic mite, Tropilaelaps mercedesae, is shaped by the parasitic life history.</title>
        <authorList>
            <person name="Dong X."/>
            <person name="Armstrong S.D."/>
            <person name="Xia D."/>
            <person name="Makepeace B.L."/>
            <person name="Darby A.C."/>
            <person name="Kadowaki T."/>
        </authorList>
    </citation>
    <scope>NUCLEOTIDE SEQUENCE [LARGE SCALE GENOMIC DNA]</scope>
    <source>
        <strain evidence="9">Wuxi-XJTLU</strain>
    </source>
</reference>
<gene>
    <name evidence="9" type="ORF">BIW11_04078</name>
</gene>
<dbReference type="InParanoid" id="A0A1V9XBG5"/>
<dbReference type="EMBL" id="MNPL01015929">
    <property type="protein sequence ID" value="OQR70867.1"/>
    <property type="molecule type" value="Genomic_DNA"/>
</dbReference>
<dbReference type="Proteomes" id="UP000192247">
    <property type="component" value="Unassembled WGS sequence"/>
</dbReference>
<comment type="subcellular location">
    <subcellularLocation>
        <location evidence="1">Membrane</location>
        <topology evidence="1">Multi-pass membrane protein</topology>
    </subcellularLocation>
</comment>
<dbReference type="InterPro" id="IPR000337">
    <property type="entry name" value="GPCR_3"/>
</dbReference>
<evidence type="ECO:0000256" key="7">
    <source>
        <dbReference type="SAM" id="MobiDB-lite"/>
    </source>
</evidence>
<evidence type="ECO:0000256" key="3">
    <source>
        <dbReference type="ARBA" id="ARBA00022989"/>
    </source>
</evidence>
<sequence>MPASSSVWTAAKREKSSADGRGSGLNQAGSDAADPFNGAAHGGLGNLTWPLKRVAHRKGEVMLGALMMVHERHANWTCGPIMPQGGIQALECMLFTIDYVNRQEWMPSNVSFGYYILDDCDSDTYGLEQAVDFIKGRLTIAERTLN</sequence>
<dbReference type="GO" id="GO:0004930">
    <property type="term" value="F:G protein-coupled receptor activity"/>
    <property type="evidence" value="ECO:0007669"/>
    <property type="project" value="InterPro"/>
</dbReference>
<dbReference type="OrthoDB" id="425344at2759"/>
<dbReference type="GO" id="GO:0016020">
    <property type="term" value="C:membrane"/>
    <property type="evidence" value="ECO:0007669"/>
    <property type="project" value="UniProtKB-SubCell"/>
</dbReference>
<keyword evidence="5" id="KW-0675">Receptor</keyword>
<dbReference type="InterPro" id="IPR028082">
    <property type="entry name" value="Peripla_BP_I"/>
</dbReference>
<evidence type="ECO:0000256" key="5">
    <source>
        <dbReference type="ARBA" id="ARBA00023170"/>
    </source>
</evidence>
<evidence type="ECO:0000313" key="10">
    <source>
        <dbReference type="Proteomes" id="UP000192247"/>
    </source>
</evidence>
<organism evidence="9 10">
    <name type="scientific">Tropilaelaps mercedesae</name>
    <dbReference type="NCBI Taxonomy" id="418985"/>
    <lineage>
        <taxon>Eukaryota</taxon>
        <taxon>Metazoa</taxon>
        <taxon>Ecdysozoa</taxon>
        <taxon>Arthropoda</taxon>
        <taxon>Chelicerata</taxon>
        <taxon>Arachnida</taxon>
        <taxon>Acari</taxon>
        <taxon>Parasitiformes</taxon>
        <taxon>Mesostigmata</taxon>
        <taxon>Gamasina</taxon>
        <taxon>Dermanyssoidea</taxon>
        <taxon>Laelapidae</taxon>
        <taxon>Tropilaelaps</taxon>
    </lineage>
</organism>
<protein>
    <recommendedName>
        <fullName evidence="8">Receptor ligand binding region domain-containing protein</fullName>
    </recommendedName>
</protein>
<evidence type="ECO:0000259" key="8">
    <source>
        <dbReference type="Pfam" id="PF01094"/>
    </source>
</evidence>
<dbReference type="InterPro" id="IPR001828">
    <property type="entry name" value="ANF_lig-bd_rcpt"/>
</dbReference>
<comment type="caution">
    <text evidence="9">The sequence shown here is derived from an EMBL/GenBank/DDBJ whole genome shotgun (WGS) entry which is preliminary data.</text>
</comment>
<dbReference type="STRING" id="418985.A0A1V9XBG5"/>
<name>A0A1V9XBG5_9ACAR</name>
<evidence type="ECO:0000256" key="2">
    <source>
        <dbReference type="ARBA" id="ARBA00022692"/>
    </source>
</evidence>
<dbReference type="PANTHER" id="PTHR24060">
    <property type="entry name" value="METABOTROPIC GLUTAMATE RECEPTOR"/>
    <property type="match status" value="1"/>
</dbReference>
<dbReference type="Gene3D" id="3.40.50.2300">
    <property type="match status" value="1"/>
</dbReference>
<evidence type="ECO:0000256" key="1">
    <source>
        <dbReference type="ARBA" id="ARBA00004141"/>
    </source>
</evidence>
<keyword evidence="10" id="KW-1185">Reference proteome</keyword>
<dbReference type="PRINTS" id="PR00248">
    <property type="entry name" value="GPCRMGR"/>
</dbReference>
<accession>A0A1V9XBG5</accession>
<dbReference type="SUPFAM" id="SSF53822">
    <property type="entry name" value="Periplasmic binding protein-like I"/>
    <property type="match status" value="1"/>
</dbReference>